<dbReference type="RefSeq" id="XP_002114823.1">
    <property type="nucleotide sequence ID" value="XM_002114787.1"/>
</dbReference>
<dbReference type="AlphaFoldDB" id="B3S3E8"/>
<dbReference type="Gene3D" id="2.30.130.10">
    <property type="entry name" value="PUA domain"/>
    <property type="match status" value="1"/>
</dbReference>
<reference evidence="7 8" key="1">
    <citation type="journal article" date="2008" name="Nature">
        <title>The Trichoplax genome and the nature of placozoans.</title>
        <authorList>
            <person name="Srivastava M."/>
            <person name="Begovic E."/>
            <person name="Chapman J."/>
            <person name="Putnam N.H."/>
            <person name="Hellsten U."/>
            <person name="Kawashima T."/>
            <person name="Kuo A."/>
            <person name="Mitros T."/>
            <person name="Salamov A."/>
            <person name="Carpenter M.L."/>
            <person name="Signorovitch A.Y."/>
            <person name="Moreno M.A."/>
            <person name="Kamm K."/>
            <person name="Grimwood J."/>
            <person name="Schmutz J."/>
            <person name="Shapiro H."/>
            <person name="Grigoriev I.V."/>
            <person name="Buss L.W."/>
            <person name="Schierwater B."/>
            <person name="Dellaporta S.L."/>
            <person name="Rokhsar D.S."/>
        </authorList>
    </citation>
    <scope>NUCLEOTIDE SEQUENCE [LARGE SCALE GENOMIC DNA]</scope>
    <source>
        <strain evidence="7 8">Grell-BS-1999</strain>
    </source>
</reference>
<evidence type="ECO:0000256" key="5">
    <source>
        <dbReference type="PROSITE-ProRule" id="PRU01023"/>
    </source>
</evidence>
<accession>B3S3E8</accession>
<dbReference type="CTD" id="6755857"/>
<dbReference type="eggNOG" id="KOG1122">
    <property type="taxonomic scope" value="Eukaryota"/>
</dbReference>
<dbReference type="PhylomeDB" id="B3S3E8"/>
<evidence type="ECO:0000256" key="2">
    <source>
        <dbReference type="ARBA" id="ARBA00022679"/>
    </source>
</evidence>
<dbReference type="PROSITE" id="PS50890">
    <property type="entry name" value="PUA"/>
    <property type="match status" value="1"/>
</dbReference>
<feature type="domain" description="SAM-dependent MTase RsmB/NOP-type" evidence="6">
    <location>
        <begin position="115"/>
        <end position="413"/>
    </location>
</feature>
<dbReference type="GO" id="GO:0003723">
    <property type="term" value="F:RNA binding"/>
    <property type="evidence" value="ECO:0007669"/>
    <property type="project" value="UniProtKB-UniRule"/>
</dbReference>
<dbReference type="GeneID" id="6755857"/>
<dbReference type="PROSITE" id="PS51686">
    <property type="entry name" value="SAM_MT_RSMB_NOP"/>
    <property type="match status" value="1"/>
</dbReference>
<feature type="binding site" evidence="5">
    <location>
        <position position="293"/>
    </location>
    <ligand>
        <name>S-adenosyl-L-methionine</name>
        <dbReference type="ChEBI" id="CHEBI:59789"/>
    </ligand>
</feature>
<keyword evidence="3 5" id="KW-0949">S-adenosyl-L-methionine</keyword>
<proteinExistence type="inferred from homology"/>
<dbReference type="GO" id="GO:0001510">
    <property type="term" value="P:RNA methylation"/>
    <property type="evidence" value="ECO:0000318"/>
    <property type="project" value="GO_Central"/>
</dbReference>
<dbReference type="InterPro" id="IPR015947">
    <property type="entry name" value="PUA-like_sf"/>
</dbReference>
<dbReference type="STRING" id="10228.B3S3E8"/>
<dbReference type="HOGENOM" id="CLU_005316_1_0_1"/>
<dbReference type="InterPro" id="IPR036974">
    <property type="entry name" value="PUA_sf"/>
</dbReference>
<dbReference type="InParanoid" id="B3S3E8"/>
<organism evidence="7 8">
    <name type="scientific">Trichoplax adhaerens</name>
    <name type="common">Trichoplax reptans</name>
    <dbReference type="NCBI Taxonomy" id="10228"/>
    <lineage>
        <taxon>Eukaryota</taxon>
        <taxon>Metazoa</taxon>
        <taxon>Placozoa</taxon>
        <taxon>Uniplacotomia</taxon>
        <taxon>Trichoplacea</taxon>
        <taxon>Trichoplacidae</taxon>
        <taxon>Trichoplax</taxon>
    </lineage>
</organism>
<dbReference type="InterPro" id="IPR049560">
    <property type="entry name" value="MeTrfase_RsmB-F_NOP2_cat"/>
</dbReference>
<feature type="binding site" evidence="5">
    <location>
        <position position="235"/>
    </location>
    <ligand>
        <name>S-adenosyl-L-methionine</name>
        <dbReference type="ChEBI" id="CHEBI:59789"/>
    </ligand>
</feature>
<feature type="active site" description="Nucleophile" evidence="5">
    <location>
        <position position="343"/>
    </location>
</feature>
<dbReference type="Proteomes" id="UP000009022">
    <property type="component" value="Unassembled WGS sequence"/>
</dbReference>
<dbReference type="Pfam" id="PF01189">
    <property type="entry name" value="Methyltr_RsmB-F"/>
    <property type="match status" value="1"/>
</dbReference>
<dbReference type="InterPro" id="IPR002478">
    <property type="entry name" value="PUA"/>
</dbReference>
<evidence type="ECO:0000259" key="6">
    <source>
        <dbReference type="PROSITE" id="PS51686"/>
    </source>
</evidence>
<dbReference type="InterPro" id="IPR001678">
    <property type="entry name" value="MeTrfase_RsmB-F_NOP2_dom"/>
</dbReference>
<dbReference type="GO" id="GO:0008173">
    <property type="term" value="F:RNA methyltransferase activity"/>
    <property type="evidence" value="ECO:0007669"/>
    <property type="project" value="InterPro"/>
</dbReference>
<keyword evidence="1 5" id="KW-0489">Methyltransferase</keyword>
<dbReference type="KEGG" id="tad:TRIADDRAFT_28123"/>
<keyword evidence="2 5" id="KW-0808">Transferase</keyword>
<protein>
    <recommendedName>
        <fullName evidence="6">SAM-dependent MTase RsmB/NOP-type domain-containing protein</fullName>
    </recommendedName>
</protein>
<dbReference type="SUPFAM" id="SSF88697">
    <property type="entry name" value="PUA domain-like"/>
    <property type="match status" value="1"/>
</dbReference>
<sequence length="426" mass="47277">QIQSKVKHLQKILAYPPLLTILRVNTVHFTIDEAEKMLRDIIEKRAERKLANLQILRHPVIPDVLMIPAQINNDITVVGKEVIVGSQCGMSVLRGANVFAIGIRGADPNIQIGDTVSVYADIHDICRDGTTAKFTEEKLFVGNGIAKISRRELFKGNNKPRGIAVEVSEPLYLFPALNGIGDEFVFLQNLPSVVASHVLNPHEGDTILDMCSAPGGKATHIATLMKNKGTIIALDKSKSKLHKIKSNAERLNLSCIEVFAFDSTKAVADICQCQEGLRCPPFALESFDRILLDPPCSGMGQRPCLAYKMSAKELRSYSCYQRKLLSQAFQLLKVGGILVYCTCTLTLSENERNISWALSNYPELELCNQSPYLGCPGIQVEGLNKDQANSLQRFDPINIADSILRYHESPGEYFRSECTYSMKFKS</sequence>
<comment type="similarity">
    <text evidence="5">Belongs to the class I-like SAM-binding methyltransferase superfamily. RsmB/NOP family.</text>
</comment>
<evidence type="ECO:0000313" key="8">
    <source>
        <dbReference type="Proteomes" id="UP000009022"/>
    </source>
</evidence>
<dbReference type="PANTHER" id="PTHR22807">
    <property type="entry name" value="NOP2 YEAST -RELATED NOL1/NOP2/FMU SUN DOMAIN-CONTAINING"/>
    <property type="match status" value="1"/>
</dbReference>
<dbReference type="InterPro" id="IPR023267">
    <property type="entry name" value="RCMT"/>
</dbReference>
<keyword evidence="4 5" id="KW-0694">RNA-binding</keyword>
<dbReference type="SUPFAM" id="SSF53335">
    <property type="entry name" value="S-adenosyl-L-methionine-dependent methyltransferases"/>
    <property type="match status" value="1"/>
</dbReference>
<keyword evidence="8" id="KW-1185">Reference proteome</keyword>
<dbReference type="FunCoup" id="B3S3E8">
    <property type="interactions" value="1360"/>
</dbReference>
<dbReference type="PANTHER" id="PTHR22807:SF34">
    <property type="entry name" value="TRNA (CYTOSINE(72)-C(5))-METHYLTRANSFERASE NSUN6"/>
    <property type="match status" value="1"/>
</dbReference>
<gene>
    <name evidence="7" type="ORF">TRIADDRAFT_28123</name>
</gene>
<dbReference type="OrthoDB" id="260824at2759"/>
<dbReference type="PRINTS" id="PR02008">
    <property type="entry name" value="RCMTFAMILY"/>
</dbReference>
<evidence type="ECO:0000256" key="3">
    <source>
        <dbReference type="ARBA" id="ARBA00022691"/>
    </source>
</evidence>
<name>B3S3E8_TRIAD</name>
<dbReference type="CDD" id="cd02440">
    <property type="entry name" value="AdoMet_MTases"/>
    <property type="match status" value="1"/>
</dbReference>
<feature type="binding site" evidence="5">
    <location>
        <position position="262"/>
    </location>
    <ligand>
        <name>S-adenosyl-L-methionine</name>
        <dbReference type="ChEBI" id="CHEBI:59789"/>
    </ligand>
</feature>
<evidence type="ECO:0000256" key="1">
    <source>
        <dbReference type="ARBA" id="ARBA00022603"/>
    </source>
</evidence>
<dbReference type="OMA" id="YQGAMLY"/>
<dbReference type="InterPro" id="IPR029063">
    <property type="entry name" value="SAM-dependent_MTases_sf"/>
</dbReference>
<dbReference type="EMBL" id="DS985248">
    <property type="protein sequence ID" value="EDV22957.1"/>
    <property type="molecule type" value="Genomic_DNA"/>
</dbReference>
<dbReference type="SMART" id="SM00359">
    <property type="entry name" value="PUA"/>
    <property type="match status" value="1"/>
</dbReference>
<evidence type="ECO:0000313" key="7">
    <source>
        <dbReference type="EMBL" id="EDV22957.1"/>
    </source>
</evidence>
<dbReference type="CDD" id="cd21150">
    <property type="entry name" value="PUA_NSun6-like"/>
    <property type="match status" value="1"/>
</dbReference>
<feature type="non-terminal residue" evidence="7">
    <location>
        <position position="1"/>
    </location>
</feature>
<evidence type="ECO:0000256" key="4">
    <source>
        <dbReference type="ARBA" id="ARBA00022884"/>
    </source>
</evidence>
<feature type="binding site" evidence="5">
    <location>
        <begin position="211"/>
        <end position="217"/>
    </location>
    <ligand>
        <name>S-adenosyl-L-methionine</name>
        <dbReference type="ChEBI" id="CHEBI:59789"/>
    </ligand>
</feature>
<dbReference type="Gene3D" id="3.40.50.150">
    <property type="entry name" value="Vaccinia Virus protein VP39"/>
    <property type="match status" value="1"/>
</dbReference>